<sequence length="59" mass="6687">MFGSQQAAVNPAQESRRPARFAFPKVGCRECHHFCLVHVKRRALEEPTTPVQVPDSLVR</sequence>
<reference evidence="1 2" key="1">
    <citation type="submission" date="2014-04" db="EMBL/GenBank/DDBJ databases">
        <authorList>
            <consortium name="DOE Joint Genome Institute"/>
            <person name="Kuo A."/>
            <person name="Kohler A."/>
            <person name="Costa M.D."/>
            <person name="Nagy L.G."/>
            <person name="Floudas D."/>
            <person name="Copeland A."/>
            <person name="Barry K.W."/>
            <person name="Cichocki N."/>
            <person name="Veneault-Fourrey C."/>
            <person name="LaButti K."/>
            <person name="Lindquist E.A."/>
            <person name="Lipzen A."/>
            <person name="Lundell T."/>
            <person name="Morin E."/>
            <person name="Murat C."/>
            <person name="Sun H."/>
            <person name="Tunlid A."/>
            <person name="Henrissat B."/>
            <person name="Grigoriev I.V."/>
            <person name="Hibbett D.S."/>
            <person name="Martin F."/>
            <person name="Nordberg H.P."/>
            <person name="Cantor M.N."/>
            <person name="Hua S.X."/>
        </authorList>
    </citation>
    <scope>NUCLEOTIDE SEQUENCE [LARGE SCALE GENOMIC DNA]</scope>
    <source>
        <strain evidence="1 2">441</strain>
    </source>
</reference>
<evidence type="ECO:0000313" key="1">
    <source>
        <dbReference type="EMBL" id="KIK19974.1"/>
    </source>
</evidence>
<gene>
    <name evidence="1" type="ORF">PISMIDRAFT_682727</name>
</gene>
<protein>
    <submittedName>
        <fullName evidence="1">Uncharacterized protein</fullName>
    </submittedName>
</protein>
<proteinExistence type="predicted"/>
<evidence type="ECO:0000313" key="2">
    <source>
        <dbReference type="Proteomes" id="UP000054018"/>
    </source>
</evidence>
<accession>A0A0C9Z129</accession>
<dbReference type="AlphaFoldDB" id="A0A0C9Z129"/>
<dbReference type="HOGENOM" id="CLU_2961777_0_0_1"/>
<dbReference type="Proteomes" id="UP000054018">
    <property type="component" value="Unassembled WGS sequence"/>
</dbReference>
<keyword evidence="2" id="KW-1185">Reference proteome</keyword>
<reference evidence="2" key="2">
    <citation type="submission" date="2015-01" db="EMBL/GenBank/DDBJ databases">
        <title>Evolutionary Origins and Diversification of the Mycorrhizal Mutualists.</title>
        <authorList>
            <consortium name="DOE Joint Genome Institute"/>
            <consortium name="Mycorrhizal Genomics Consortium"/>
            <person name="Kohler A."/>
            <person name="Kuo A."/>
            <person name="Nagy L.G."/>
            <person name="Floudas D."/>
            <person name="Copeland A."/>
            <person name="Barry K.W."/>
            <person name="Cichocki N."/>
            <person name="Veneault-Fourrey C."/>
            <person name="LaButti K."/>
            <person name="Lindquist E.A."/>
            <person name="Lipzen A."/>
            <person name="Lundell T."/>
            <person name="Morin E."/>
            <person name="Murat C."/>
            <person name="Riley R."/>
            <person name="Ohm R."/>
            <person name="Sun H."/>
            <person name="Tunlid A."/>
            <person name="Henrissat B."/>
            <person name="Grigoriev I.V."/>
            <person name="Hibbett D.S."/>
            <person name="Martin F."/>
        </authorList>
    </citation>
    <scope>NUCLEOTIDE SEQUENCE [LARGE SCALE GENOMIC DNA]</scope>
    <source>
        <strain evidence="2">441</strain>
    </source>
</reference>
<dbReference type="EMBL" id="KN833774">
    <property type="protein sequence ID" value="KIK19974.1"/>
    <property type="molecule type" value="Genomic_DNA"/>
</dbReference>
<name>A0A0C9Z129_9AGAM</name>
<organism evidence="1 2">
    <name type="scientific">Pisolithus microcarpus 441</name>
    <dbReference type="NCBI Taxonomy" id="765257"/>
    <lineage>
        <taxon>Eukaryota</taxon>
        <taxon>Fungi</taxon>
        <taxon>Dikarya</taxon>
        <taxon>Basidiomycota</taxon>
        <taxon>Agaricomycotina</taxon>
        <taxon>Agaricomycetes</taxon>
        <taxon>Agaricomycetidae</taxon>
        <taxon>Boletales</taxon>
        <taxon>Sclerodermatineae</taxon>
        <taxon>Pisolithaceae</taxon>
        <taxon>Pisolithus</taxon>
    </lineage>
</organism>